<dbReference type="EMBL" id="JAWZYT010006596">
    <property type="protein sequence ID" value="KAK4287897.1"/>
    <property type="molecule type" value="Genomic_DNA"/>
</dbReference>
<organism evidence="1 2">
    <name type="scientific">Petrolisthes manimaculis</name>
    <dbReference type="NCBI Taxonomy" id="1843537"/>
    <lineage>
        <taxon>Eukaryota</taxon>
        <taxon>Metazoa</taxon>
        <taxon>Ecdysozoa</taxon>
        <taxon>Arthropoda</taxon>
        <taxon>Crustacea</taxon>
        <taxon>Multicrustacea</taxon>
        <taxon>Malacostraca</taxon>
        <taxon>Eumalacostraca</taxon>
        <taxon>Eucarida</taxon>
        <taxon>Decapoda</taxon>
        <taxon>Pleocyemata</taxon>
        <taxon>Anomura</taxon>
        <taxon>Galatheoidea</taxon>
        <taxon>Porcellanidae</taxon>
        <taxon>Petrolisthes</taxon>
    </lineage>
</organism>
<evidence type="ECO:0000313" key="1">
    <source>
        <dbReference type="EMBL" id="KAK4287897.1"/>
    </source>
</evidence>
<keyword evidence="2" id="KW-1185">Reference proteome</keyword>
<reference evidence="1" key="1">
    <citation type="submission" date="2023-11" db="EMBL/GenBank/DDBJ databases">
        <title>Genome assemblies of two species of porcelain crab, Petrolisthes cinctipes and Petrolisthes manimaculis (Anomura: Porcellanidae).</title>
        <authorList>
            <person name="Angst P."/>
        </authorList>
    </citation>
    <scope>NUCLEOTIDE SEQUENCE</scope>
    <source>
        <strain evidence="1">PB745_02</strain>
        <tissue evidence="1">Gill</tissue>
    </source>
</reference>
<proteinExistence type="predicted"/>
<accession>A0AAE1TJU8</accession>
<protein>
    <submittedName>
        <fullName evidence="1">Uncharacterized protein</fullName>
    </submittedName>
</protein>
<dbReference type="AlphaFoldDB" id="A0AAE1TJU8"/>
<sequence>MDSRGVARSYHCDGYLIKAGKMTAKRVHVSGGGMGCAVLPSLMLQCCQIGCCSVAKSSVYMLLIPPDHATKQAPSIIVAIKTGHQLINTTWYHITQYKQPARKESLCLDVNNCSKLYKEVSHDE</sequence>
<name>A0AAE1TJU8_9EUCA</name>
<gene>
    <name evidence="1" type="ORF">Pmani_039046</name>
</gene>
<evidence type="ECO:0000313" key="2">
    <source>
        <dbReference type="Proteomes" id="UP001292094"/>
    </source>
</evidence>
<dbReference type="Proteomes" id="UP001292094">
    <property type="component" value="Unassembled WGS sequence"/>
</dbReference>
<comment type="caution">
    <text evidence="1">The sequence shown here is derived from an EMBL/GenBank/DDBJ whole genome shotgun (WGS) entry which is preliminary data.</text>
</comment>